<evidence type="ECO:0000313" key="2">
    <source>
        <dbReference type="EMBL" id="KAE8965000.1"/>
    </source>
</evidence>
<dbReference type="OrthoDB" id="129232at2759"/>
<feature type="region of interest" description="Disordered" evidence="1">
    <location>
        <begin position="93"/>
        <end position="167"/>
    </location>
</feature>
<reference evidence="2 3" key="1">
    <citation type="submission" date="2018-09" db="EMBL/GenBank/DDBJ databases">
        <title>Genomic investigation of the strawberry pathogen Phytophthora fragariae indicates pathogenicity is determined by transcriptional variation in three key races.</title>
        <authorList>
            <person name="Adams T.M."/>
            <person name="Armitage A.D."/>
            <person name="Sobczyk M.K."/>
            <person name="Bates H.J."/>
            <person name="Dunwell J.M."/>
            <person name="Nellist C.F."/>
            <person name="Harrison R.J."/>
        </authorList>
    </citation>
    <scope>NUCLEOTIDE SEQUENCE [LARGE SCALE GENOMIC DNA]</scope>
    <source>
        <strain evidence="2 3">SCRP324</strain>
    </source>
</reference>
<feature type="non-terminal residue" evidence="2">
    <location>
        <position position="411"/>
    </location>
</feature>
<feature type="compositionally biased region" description="Low complexity" evidence="1">
    <location>
        <begin position="317"/>
        <end position="335"/>
    </location>
</feature>
<comment type="caution">
    <text evidence="2">The sequence shown here is derived from an EMBL/GenBank/DDBJ whole genome shotgun (WGS) entry which is preliminary data.</text>
</comment>
<feature type="region of interest" description="Disordered" evidence="1">
    <location>
        <begin position="1"/>
        <end position="76"/>
    </location>
</feature>
<name>A0A6A3H6T8_9STRA</name>
<feature type="compositionally biased region" description="Low complexity" evidence="1">
    <location>
        <begin position="347"/>
        <end position="361"/>
    </location>
</feature>
<dbReference type="Proteomes" id="UP000435112">
    <property type="component" value="Unassembled WGS sequence"/>
</dbReference>
<dbReference type="EMBL" id="QXFU01005268">
    <property type="protein sequence ID" value="KAE8965000.1"/>
    <property type="molecule type" value="Genomic_DNA"/>
</dbReference>
<evidence type="ECO:0000313" key="3">
    <source>
        <dbReference type="Proteomes" id="UP000435112"/>
    </source>
</evidence>
<feature type="compositionally biased region" description="Low complexity" evidence="1">
    <location>
        <begin position="246"/>
        <end position="260"/>
    </location>
</feature>
<feature type="compositionally biased region" description="Low complexity" evidence="1">
    <location>
        <begin position="97"/>
        <end position="132"/>
    </location>
</feature>
<feature type="compositionally biased region" description="Low complexity" evidence="1">
    <location>
        <begin position="216"/>
        <end position="234"/>
    </location>
</feature>
<feature type="region of interest" description="Disordered" evidence="1">
    <location>
        <begin position="301"/>
        <end position="361"/>
    </location>
</feature>
<feature type="compositionally biased region" description="Basic and acidic residues" evidence="1">
    <location>
        <begin position="135"/>
        <end position="147"/>
    </location>
</feature>
<feature type="compositionally biased region" description="Basic and acidic residues" evidence="1">
    <location>
        <begin position="52"/>
        <end position="76"/>
    </location>
</feature>
<feature type="compositionally biased region" description="Low complexity" evidence="1">
    <location>
        <begin position="148"/>
        <end position="166"/>
    </location>
</feature>
<sequence>MGGAESAEMDPKQRQKQVKKTMEGGVTTYTTAGKAPVTDFEAVSEQRSSSKTRHEPETEPSDPSKTRGEDVKTEVFRTEEKDGCVVIKTVKTTRRSTTAPTGETVTTVEVETTTETTAANGEKTTSVKTDTTTEMEGKGLHQGHDKTQSQAATTTTQQTSDATRSTVEAGAALGESVQTEVFQSQEADGSIVTKTVKTTTRISKSTSGELVRTVEVETTTETETTSGEKSTTVETETREETETEESSLAVTSGSTTSVSGAGAIRSTVEAGAAPGESVQTEVFQSQEADGSIVTKTVKTTTRISKSTSGELVRTVEVETTTETETTSGEKSTTVETETREETETEESSLAVTSGSTTSVSGAGAIRSTVEAGAAPGESVQTEVFQSQEADGSIVTKTVKTTTRISKSTSGE</sequence>
<organism evidence="2 3">
    <name type="scientific">Phytophthora rubi</name>
    <dbReference type="NCBI Taxonomy" id="129364"/>
    <lineage>
        <taxon>Eukaryota</taxon>
        <taxon>Sar</taxon>
        <taxon>Stramenopiles</taxon>
        <taxon>Oomycota</taxon>
        <taxon>Peronosporomycetes</taxon>
        <taxon>Peronosporales</taxon>
        <taxon>Peronosporaceae</taxon>
        <taxon>Phytophthora</taxon>
    </lineage>
</organism>
<evidence type="ECO:0000256" key="1">
    <source>
        <dbReference type="SAM" id="MobiDB-lite"/>
    </source>
</evidence>
<proteinExistence type="predicted"/>
<accession>A0A6A3H6T8</accession>
<dbReference type="AlphaFoldDB" id="A0A6A3H6T8"/>
<gene>
    <name evidence="2" type="ORF">PR002_g28811</name>
</gene>
<feature type="region of interest" description="Disordered" evidence="1">
    <location>
        <begin position="200"/>
        <end position="260"/>
    </location>
</feature>
<protein>
    <submittedName>
        <fullName evidence="2">Uncharacterized protein</fullName>
    </submittedName>
</protein>